<evidence type="ECO:0000313" key="4">
    <source>
        <dbReference type="WBParaSite" id="MBELARI_LOCUS12136"/>
    </source>
</evidence>
<feature type="region of interest" description="Disordered" evidence="2">
    <location>
        <begin position="574"/>
        <end position="610"/>
    </location>
</feature>
<feature type="compositionally biased region" description="Basic and acidic residues" evidence="2">
    <location>
        <begin position="45"/>
        <end position="54"/>
    </location>
</feature>
<dbReference type="CDD" id="cd22249">
    <property type="entry name" value="UDM1_RNF168_RNF169-like"/>
    <property type="match status" value="1"/>
</dbReference>
<feature type="compositionally biased region" description="Basic and acidic residues" evidence="2">
    <location>
        <begin position="400"/>
        <end position="410"/>
    </location>
</feature>
<organism evidence="3 4">
    <name type="scientific">Mesorhabditis belari</name>
    <dbReference type="NCBI Taxonomy" id="2138241"/>
    <lineage>
        <taxon>Eukaryota</taxon>
        <taxon>Metazoa</taxon>
        <taxon>Ecdysozoa</taxon>
        <taxon>Nematoda</taxon>
        <taxon>Chromadorea</taxon>
        <taxon>Rhabditida</taxon>
        <taxon>Rhabditina</taxon>
        <taxon>Rhabditomorpha</taxon>
        <taxon>Rhabditoidea</taxon>
        <taxon>Rhabditidae</taxon>
        <taxon>Mesorhabditinae</taxon>
        <taxon>Mesorhabditis</taxon>
    </lineage>
</organism>
<feature type="compositionally biased region" description="Polar residues" evidence="2">
    <location>
        <begin position="440"/>
        <end position="453"/>
    </location>
</feature>
<feature type="compositionally biased region" description="Basic and acidic residues" evidence="2">
    <location>
        <begin position="17"/>
        <end position="29"/>
    </location>
</feature>
<feature type="region of interest" description="Disordered" evidence="2">
    <location>
        <begin position="1"/>
        <end position="70"/>
    </location>
</feature>
<dbReference type="Proteomes" id="UP000887575">
    <property type="component" value="Unassembled WGS sequence"/>
</dbReference>
<evidence type="ECO:0000313" key="3">
    <source>
        <dbReference type="Proteomes" id="UP000887575"/>
    </source>
</evidence>
<feature type="region of interest" description="Disordered" evidence="2">
    <location>
        <begin position="523"/>
        <end position="543"/>
    </location>
</feature>
<proteinExistence type="predicted"/>
<dbReference type="AlphaFoldDB" id="A0AAF3EDU1"/>
<feature type="region of interest" description="Disordered" evidence="2">
    <location>
        <begin position="818"/>
        <end position="841"/>
    </location>
</feature>
<feature type="compositionally biased region" description="Polar residues" evidence="2">
    <location>
        <begin position="579"/>
        <end position="596"/>
    </location>
</feature>
<feature type="region of interest" description="Disordered" evidence="2">
    <location>
        <begin position="400"/>
        <end position="465"/>
    </location>
</feature>
<feature type="region of interest" description="Disordered" evidence="2">
    <location>
        <begin position="635"/>
        <end position="718"/>
    </location>
</feature>
<name>A0AAF3EDU1_9BILA</name>
<protein>
    <submittedName>
        <fullName evidence="4">Uncharacterized protein</fullName>
    </submittedName>
</protein>
<evidence type="ECO:0000256" key="1">
    <source>
        <dbReference type="SAM" id="Coils"/>
    </source>
</evidence>
<evidence type="ECO:0000256" key="2">
    <source>
        <dbReference type="SAM" id="MobiDB-lite"/>
    </source>
</evidence>
<feature type="compositionally biased region" description="Polar residues" evidence="2">
    <location>
        <begin position="832"/>
        <end position="841"/>
    </location>
</feature>
<feature type="compositionally biased region" description="Polar residues" evidence="2">
    <location>
        <begin position="531"/>
        <end position="543"/>
    </location>
</feature>
<dbReference type="WBParaSite" id="MBELARI_LOCUS12136">
    <property type="protein sequence ID" value="MBELARI_LOCUS12136"/>
    <property type="gene ID" value="MBELARI_LOCUS12136"/>
</dbReference>
<keyword evidence="1" id="KW-0175">Coiled coil</keyword>
<keyword evidence="3" id="KW-1185">Reference proteome</keyword>
<sequence>MFSREGSLIRKKQRQWAQEKEEKEREKDWFPFGANNSPGGGNPVRKHEARDYSDNKMQSTGRVRELSPTPVPLRCPAAGISTLEAISCNMKEKETHAPTAATASMSQPYPMQMPPYVYPMTPEYWQAYSTNPHQLHLAYPPIPMPYHMIPPGAIPIPPPTMMCNTQEGTMPATPITPFYTPEQWKYVQSMQAQFHLNLLPNQTTEHSTAESSSQASDINKPKLPATAIVYPLPTPIVMPEDHKVPSCQISPIQPVFVDFRHGTASSSESSRPDAYITAQVEEKRRQQRELEEKARVDEEKIRQIREHQEQQQFLEEQKKLEAEKDEELKRERIYQQVLNSIERAKRDAELTKKAKIYKHVMEGQPDQEKALLGEDGSRILKEVNAMERHRQLELEQIAHARSPSKDAENKNRHHVTVHPDNRPIRSMSDQATSPFERGTGSRTSLRQSPTQKRPSLVKRSNSAERNDTFVIASGLVKKSPNGGELSTRESRIPRADKSLMRTSKTAIDDEPRMKEIEMKIVDHSEPEPLSATISTSSAEGTSSPVEVMLISEPGYSEEPIEVQLPAERFANRRSIDGPWTSTPRTTAVTKHTSSIRQLPEEPARRVLQRPAALDPQSLLFSYTPVRRGNKMRVSVESAPNDALRGSVDSNDASSSGSASPSRAQSQRSPSIPSVNVQDSDAENRFASNNQHDKLYSISQSPVASLGRTRSGTNNTPLFHKRLGELGAAKNQESQDSMAPETRRLAEQRFPSMERLRSSMLNLASTDDATKNRPASPLLDQFKSRAPQYRSFTLKKNSEKQAAILERLNAMRERLHEKDSLKDRTTNLLRVATPNSARGQRT</sequence>
<feature type="coiled-coil region" evidence="1">
    <location>
        <begin position="280"/>
        <end position="331"/>
    </location>
</feature>
<reference evidence="4" key="1">
    <citation type="submission" date="2024-02" db="UniProtKB">
        <authorList>
            <consortium name="WormBaseParasite"/>
        </authorList>
    </citation>
    <scope>IDENTIFICATION</scope>
</reference>
<feature type="compositionally biased region" description="Low complexity" evidence="2">
    <location>
        <begin position="644"/>
        <end position="673"/>
    </location>
</feature>
<accession>A0AAF3EDU1</accession>
<feature type="compositionally biased region" description="Polar residues" evidence="2">
    <location>
        <begin position="696"/>
        <end position="716"/>
    </location>
</feature>